<dbReference type="InterPro" id="IPR050137">
    <property type="entry name" value="PyrR_bifunctional"/>
</dbReference>
<comment type="caution">
    <text evidence="2">The sequence shown here is derived from an EMBL/GenBank/DDBJ whole genome shotgun (WGS) entry which is preliminary data.</text>
</comment>
<name>A0A495BAK6_VOGIN</name>
<dbReference type="CDD" id="cd06223">
    <property type="entry name" value="PRTases_typeI"/>
    <property type="match status" value="1"/>
</dbReference>
<dbReference type="InterPro" id="IPR029057">
    <property type="entry name" value="PRTase-like"/>
</dbReference>
<organism evidence="2 3">
    <name type="scientific">Vogesella indigofera</name>
    <name type="common">Pseudomonas indigofera</name>
    <dbReference type="NCBI Taxonomy" id="45465"/>
    <lineage>
        <taxon>Bacteria</taxon>
        <taxon>Pseudomonadati</taxon>
        <taxon>Pseudomonadota</taxon>
        <taxon>Betaproteobacteria</taxon>
        <taxon>Neisseriales</taxon>
        <taxon>Chromobacteriaceae</taxon>
        <taxon>Vogesella</taxon>
    </lineage>
</organism>
<feature type="domain" description="Phosphoribosyltransferase" evidence="1">
    <location>
        <begin position="18"/>
        <end position="162"/>
    </location>
</feature>
<evidence type="ECO:0000259" key="1">
    <source>
        <dbReference type="Pfam" id="PF00156"/>
    </source>
</evidence>
<dbReference type="AlphaFoldDB" id="A0A495BAK6"/>
<sequence>MTPGSRTCLFDAAQLTDLLDAMAARSAGLLRGRQRVAVIGIRRRGAPLADLLTERLVAVHGMAPPLRLDLLVKRYADDLTLLHPETQLTEQAQHAALDLSGYTLLVVDDVLYSGHSILKVVNYLVQKQPAAIRVAVLVERAGRCLPLAADVVGTRLEIAPPDIIECHVPPFESDFKIELLQPDRPH</sequence>
<dbReference type="GO" id="GO:0016757">
    <property type="term" value="F:glycosyltransferase activity"/>
    <property type="evidence" value="ECO:0007669"/>
    <property type="project" value="UniProtKB-KW"/>
</dbReference>
<dbReference type="Pfam" id="PF00156">
    <property type="entry name" value="Pribosyltran"/>
    <property type="match status" value="1"/>
</dbReference>
<gene>
    <name evidence="2" type="ORF">C8E02_2319</name>
</gene>
<keyword evidence="2" id="KW-0808">Transferase</keyword>
<evidence type="ECO:0000313" key="3">
    <source>
        <dbReference type="Proteomes" id="UP000279384"/>
    </source>
</evidence>
<accession>A0A495BAK6</accession>
<evidence type="ECO:0000313" key="2">
    <source>
        <dbReference type="EMBL" id="RKQ58006.1"/>
    </source>
</evidence>
<dbReference type="SUPFAM" id="SSF53271">
    <property type="entry name" value="PRTase-like"/>
    <property type="match status" value="1"/>
</dbReference>
<proteinExistence type="predicted"/>
<reference evidence="2 3" key="1">
    <citation type="submission" date="2018-10" db="EMBL/GenBank/DDBJ databases">
        <title>Genomic Encyclopedia of Type Strains, Phase IV (KMG-IV): sequencing the most valuable type-strain genomes for metagenomic binning, comparative biology and taxonomic classification.</title>
        <authorList>
            <person name="Goeker M."/>
        </authorList>
    </citation>
    <scope>NUCLEOTIDE SEQUENCE [LARGE SCALE GENOMIC DNA]</scope>
    <source>
        <strain evidence="2 3">DSM 3303</strain>
    </source>
</reference>
<dbReference type="Proteomes" id="UP000279384">
    <property type="component" value="Unassembled WGS sequence"/>
</dbReference>
<dbReference type="EMBL" id="RBID01000015">
    <property type="protein sequence ID" value="RKQ58006.1"/>
    <property type="molecule type" value="Genomic_DNA"/>
</dbReference>
<keyword evidence="2" id="KW-0328">Glycosyltransferase</keyword>
<dbReference type="PANTHER" id="PTHR11608">
    <property type="entry name" value="BIFUNCTIONAL PROTEIN PYRR"/>
    <property type="match status" value="1"/>
</dbReference>
<dbReference type="PANTHER" id="PTHR11608:SF0">
    <property type="entry name" value="BIFUNCTIONAL PROTEIN PYRR"/>
    <property type="match status" value="1"/>
</dbReference>
<dbReference type="InterPro" id="IPR000836">
    <property type="entry name" value="PRTase_dom"/>
</dbReference>
<dbReference type="Gene3D" id="3.40.50.2020">
    <property type="match status" value="1"/>
</dbReference>
<dbReference type="RefSeq" id="WP_120810854.1">
    <property type="nucleotide sequence ID" value="NZ_RBID01000015.1"/>
</dbReference>
<protein>
    <submittedName>
        <fullName evidence="2">Pyrimidine operon attenuation protein/uracil phosphoribosyltransferase</fullName>
    </submittedName>
</protein>